<dbReference type="GO" id="GO:0010468">
    <property type="term" value="P:regulation of gene expression"/>
    <property type="evidence" value="ECO:0007669"/>
    <property type="project" value="UniProtKB-ARBA"/>
</dbReference>
<dbReference type="AlphaFoldDB" id="A0A9D0ZRM9"/>
<protein>
    <submittedName>
        <fullName evidence="5">Cold-shock protein</fullName>
    </submittedName>
</protein>
<reference evidence="5" key="1">
    <citation type="submission" date="2020-10" db="EMBL/GenBank/DDBJ databases">
        <authorList>
            <person name="Gilroy R."/>
        </authorList>
    </citation>
    <scope>NUCLEOTIDE SEQUENCE</scope>
    <source>
        <strain evidence="5">CHK147-3167</strain>
    </source>
</reference>
<dbReference type="PROSITE" id="PS00352">
    <property type="entry name" value="CSD_1"/>
    <property type="match status" value="1"/>
</dbReference>
<dbReference type="InterPro" id="IPR012156">
    <property type="entry name" value="Cold_shock_CspA"/>
</dbReference>
<dbReference type="CDD" id="cd04458">
    <property type="entry name" value="CSP_CDS"/>
    <property type="match status" value="1"/>
</dbReference>
<feature type="domain" description="CSD" evidence="4">
    <location>
        <begin position="1"/>
        <end position="64"/>
    </location>
</feature>
<dbReference type="PROSITE" id="PS51857">
    <property type="entry name" value="CSD_2"/>
    <property type="match status" value="1"/>
</dbReference>
<dbReference type="Proteomes" id="UP000886786">
    <property type="component" value="Unassembled WGS sequence"/>
</dbReference>
<dbReference type="GO" id="GO:0051252">
    <property type="term" value="P:regulation of RNA metabolic process"/>
    <property type="evidence" value="ECO:0007669"/>
    <property type="project" value="UniProtKB-ARBA"/>
</dbReference>
<gene>
    <name evidence="5" type="ORF">IAB27_06590</name>
</gene>
<dbReference type="PIRSF" id="PIRSF002599">
    <property type="entry name" value="Cold_shock_A"/>
    <property type="match status" value="1"/>
</dbReference>
<dbReference type="PANTHER" id="PTHR11544">
    <property type="entry name" value="COLD SHOCK DOMAIN CONTAINING PROTEINS"/>
    <property type="match status" value="1"/>
</dbReference>
<reference evidence="5" key="2">
    <citation type="journal article" date="2021" name="PeerJ">
        <title>Extensive microbial diversity within the chicken gut microbiome revealed by metagenomics and culture.</title>
        <authorList>
            <person name="Gilroy R."/>
            <person name="Ravi A."/>
            <person name="Getino M."/>
            <person name="Pursley I."/>
            <person name="Horton D.L."/>
            <person name="Alikhan N.F."/>
            <person name="Baker D."/>
            <person name="Gharbi K."/>
            <person name="Hall N."/>
            <person name="Watson M."/>
            <person name="Adriaenssens E.M."/>
            <person name="Foster-Nyarko E."/>
            <person name="Jarju S."/>
            <person name="Secka A."/>
            <person name="Antonio M."/>
            <person name="Oren A."/>
            <person name="Chaudhuri R.R."/>
            <person name="La Ragione R."/>
            <person name="Hildebrand F."/>
            <person name="Pallen M.J."/>
        </authorList>
    </citation>
    <scope>NUCLEOTIDE SEQUENCE</scope>
    <source>
        <strain evidence="5">CHK147-3167</strain>
    </source>
</reference>
<evidence type="ECO:0000259" key="4">
    <source>
        <dbReference type="PROSITE" id="PS51857"/>
    </source>
</evidence>
<proteinExistence type="predicted"/>
<dbReference type="Gene3D" id="2.40.50.140">
    <property type="entry name" value="Nucleic acid-binding proteins"/>
    <property type="match status" value="1"/>
</dbReference>
<dbReference type="GO" id="GO:0005737">
    <property type="term" value="C:cytoplasm"/>
    <property type="evidence" value="ECO:0007669"/>
    <property type="project" value="UniProtKB-SubCell"/>
</dbReference>
<evidence type="ECO:0000313" key="6">
    <source>
        <dbReference type="Proteomes" id="UP000886786"/>
    </source>
</evidence>
<dbReference type="Pfam" id="PF00313">
    <property type="entry name" value="CSD"/>
    <property type="match status" value="1"/>
</dbReference>
<dbReference type="InterPro" id="IPR050181">
    <property type="entry name" value="Cold_shock_domain"/>
</dbReference>
<evidence type="ECO:0000256" key="3">
    <source>
        <dbReference type="RuleBase" id="RU000408"/>
    </source>
</evidence>
<keyword evidence="2" id="KW-0963">Cytoplasm</keyword>
<evidence type="ECO:0000256" key="2">
    <source>
        <dbReference type="ARBA" id="ARBA00022490"/>
    </source>
</evidence>
<comment type="caution">
    <text evidence="5">The sequence shown here is derived from an EMBL/GenBank/DDBJ whole genome shotgun (WGS) entry which is preliminary data.</text>
</comment>
<dbReference type="EMBL" id="DVFV01000111">
    <property type="protein sequence ID" value="HIQ91268.1"/>
    <property type="molecule type" value="Genomic_DNA"/>
</dbReference>
<sequence>MRGKVKWFNNEKGYGFIEYKDGEDIFVHYSAILTPGYKTLVEGQYVQFDLVRTDKGLQAKNVVEIDNVLV</sequence>
<organism evidence="5 6">
    <name type="scientific">Candidatus Coprosoma intestinipullorum</name>
    <dbReference type="NCBI Taxonomy" id="2840752"/>
    <lineage>
        <taxon>Bacteria</taxon>
        <taxon>Bacillati</taxon>
        <taxon>Bacillota</taxon>
        <taxon>Bacillota incertae sedis</taxon>
        <taxon>Candidatus Coprosoma</taxon>
    </lineage>
</organism>
<comment type="subcellular location">
    <subcellularLocation>
        <location evidence="1 3">Cytoplasm</location>
    </subcellularLocation>
</comment>
<evidence type="ECO:0000256" key="1">
    <source>
        <dbReference type="ARBA" id="ARBA00004496"/>
    </source>
</evidence>
<dbReference type="InterPro" id="IPR002059">
    <property type="entry name" value="CSP_DNA-bd"/>
</dbReference>
<dbReference type="SMART" id="SM00357">
    <property type="entry name" value="CSP"/>
    <property type="match status" value="1"/>
</dbReference>
<dbReference type="InterPro" id="IPR019844">
    <property type="entry name" value="CSD_CS"/>
</dbReference>
<name>A0A9D0ZRM9_9FIRM</name>
<dbReference type="PRINTS" id="PR00050">
    <property type="entry name" value="COLDSHOCK"/>
</dbReference>
<evidence type="ECO:0000313" key="5">
    <source>
        <dbReference type="EMBL" id="HIQ91268.1"/>
    </source>
</evidence>
<dbReference type="FunFam" id="2.40.50.140:FF:000006">
    <property type="entry name" value="Cold shock protein CspC"/>
    <property type="match status" value="1"/>
</dbReference>
<dbReference type="GO" id="GO:0003676">
    <property type="term" value="F:nucleic acid binding"/>
    <property type="evidence" value="ECO:0007669"/>
    <property type="project" value="InterPro"/>
</dbReference>
<accession>A0A9D0ZRM9</accession>
<dbReference type="SUPFAM" id="SSF50249">
    <property type="entry name" value="Nucleic acid-binding proteins"/>
    <property type="match status" value="1"/>
</dbReference>
<dbReference type="InterPro" id="IPR012340">
    <property type="entry name" value="NA-bd_OB-fold"/>
</dbReference>
<dbReference type="InterPro" id="IPR011129">
    <property type="entry name" value="CSD"/>
</dbReference>